<dbReference type="GeneID" id="107934122"/>
<name>A0ABM3C0V9_GOSHI</name>
<organism evidence="9 10">
    <name type="scientific">Gossypium hirsutum</name>
    <name type="common">Upland cotton</name>
    <name type="synonym">Gossypium mexicanum</name>
    <dbReference type="NCBI Taxonomy" id="3635"/>
    <lineage>
        <taxon>Eukaryota</taxon>
        <taxon>Viridiplantae</taxon>
        <taxon>Streptophyta</taxon>
        <taxon>Embryophyta</taxon>
        <taxon>Tracheophyta</taxon>
        <taxon>Spermatophyta</taxon>
        <taxon>Magnoliopsida</taxon>
        <taxon>eudicotyledons</taxon>
        <taxon>Gunneridae</taxon>
        <taxon>Pentapetalae</taxon>
        <taxon>rosids</taxon>
        <taxon>malvids</taxon>
        <taxon>Malvales</taxon>
        <taxon>Malvaceae</taxon>
        <taxon>Malvoideae</taxon>
        <taxon>Gossypium</taxon>
    </lineage>
</organism>
<dbReference type="PROSITE" id="PS50863">
    <property type="entry name" value="B3"/>
    <property type="match status" value="1"/>
</dbReference>
<dbReference type="RefSeq" id="XP_040972937.1">
    <property type="nucleotide sequence ID" value="XM_041117003.1"/>
</dbReference>
<evidence type="ECO:0000256" key="2">
    <source>
        <dbReference type="ARBA" id="ARBA00023015"/>
    </source>
</evidence>
<evidence type="ECO:0000256" key="4">
    <source>
        <dbReference type="ARBA" id="ARBA00023163"/>
    </source>
</evidence>
<dbReference type="CDD" id="cd10017">
    <property type="entry name" value="B3_DNA"/>
    <property type="match status" value="1"/>
</dbReference>
<protein>
    <submittedName>
        <fullName evidence="10">B3 domain-containing protein Os01g0234100 isoform X1</fullName>
    </submittedName>
</protein>
<dbReference type="SUPFAM" id="SSF101936">
    <property type="entry name" value="DNA-binding pseudobarrel domain"/>
    <property type="match status" value="1"/>
</dbReference>
<keyword evidence="5" id="KW-0539">Nucleus</keyword>
<proteinExistence type="predicted"/>
<dbReference type="Pfam" id="PF02362">
    <property type="entry name" value="B3"/>
    <property type="match status" value="1"/>
</dbReference>
<accession>A0ABM3C0V9</accession>
<dbReference type="SMART" id="SM01019">
    <property type="entry name" value="B3"/>
    <property type="match status" value="1"/>
</dbReference>
<dbReference type="PANTHER" id="PTHR31391">
    <property type="entry name" value="B3 DOMAIN-CONTAINING PROTEIN OS11G0197600-RELATED"/>
    <property type="match status" value="1"/>
</dbReference>
<dbReference type="InterPro" id="IPR044837">
    <property type="entry name" value="REM16-like"/>
</dbReference>
<evidence type="ECO:0000256" key="1">
    <source>
        <dbReference type="ARBA" id="ARBA00004123"/>
    </source>
</evidence>
<keyword evidence="6" id="KW-0175">Coiled coil</keyword>
<sequence length="488" mass="55649">MAVSPKQRISSLKQVSRGRGRPPKTKLFRKKLSAMTVNQQQYGGYSSSGVNIGKVPSSCVNFGYRYTSETAFWTLRGSYACIRNMRISSFKIVSYEKEKAQCNKRKRAKYDEVYENGETKLAVMERALDIQANLSSEFPSMIKYMLPSHVTGGFWLGLPKHFCLNHLPKEDRMMVLEDEEGKEFQVKYLVEKIGLSGGWRAFSIAHKLLEGDVCVFHLVRPSKFKVYIVRKKCSEEVDVALGLLKLESSTQLVDNGKELKICEISVGKTEDRNDPILYSSNLEPTVDQSKNNRVDLGSEVSDGIRLSESIVDFREVKSFEDFNILVNGLVIDFEFSKYLQMKYYELCCNQNSFLHENLLEGLNCKLVAGVIAETINIADAIRAAKLTTPHDSFLTWDKTLRSFEGLGMKVGFLRARLDKLMNLLTKSRRYKEAKLEQANSNEEKLKLEAKLAEVTHTLTKLDREIRLFKQENADDLEALFREVANGPW</sequence>
<dbReference type="Gene3D" id="2.40.330.10">
    <property type="entry name" value="DNA-binding pseudobarrel domain"/>
    <property type="match status" value="1"/>
</dbReference>
<feature type="coiled-coil region" evidence="6">
    <location>
        <begin position="428"/>
        <end position="471"/>
    </location>
</feature>
<dbReference type="InterPro" id="IPR003340">
    <property type="entry name" value="B3_DNA-bd"/>
</dbReference>
<keyword evidence="3" id="KW-0238">DNA-binding</keyword>
<dbReference type="Proteomes" id="UP000818029">
    <property type="component" value="Chromosome A01"/>
</dbReference>
<reference evidence="9" key="1">
    <citation type="journal article" date="2020" name="Nat. Genet.">
        <title>Genomic diversifications of five Gossypium allopolyploid species and their impact on cotton improvement.</title>
        <authorList>
            <person name="Chen Z.J."/>
            <person name="Sreedasyam A."/>
            <person name="Ando A."/>
            <person name="Song Q."/>
            <person name="De Santiago L.M."/>
            <person name="Hulse-Kemp A.M."/>
            <person name="Ding M."/>
            <person name="Ye W."/>
            <person name="Kirkbride R.C."/>
            <person name="Jenkins J."/>
            <person name="Plott C."/>
            <person name="Lovell J."/>
            <person name="Lin Y.M."/>
            <person name="Vaughn R."/>
            <person name="Liu B."/>
            <person name="Simpson S."/>
            <person name="Scheffler B.E."/>
            <person name="Wen L."/>
            <person name="Saski C.A."/>
            <person name="Grover C.E."/>
            <person name="Hu G."/>
            <person name="Conover J.L."/>
            <person name="Carlson J.W."/>
            <person name="Shu S."/>
            <person name="Boston L.B."/>
            <person name="Williams M."/>
            <person name="Peterson D.G."/>
            <person name="McGee K."/>
            <person name="Jones D.C."/>
            <person name="Wendel J.F."/>
            <person name="Stelly D.M."/>
            <person name="Grimwood J."/>
            <person name="Schmutz J."/>
        </authorList>
    </citation>
    <scope>NUCLEOTIDE SEQUENCE [LARGE SCALE GENOMIC DNA]</scope>
    <source>
        <strain evidence="9">cv. TM-1</strain>
    </source>
</reference>
<evidence type="ECO:0000256" key="7">
    <source>
        <dbReference type="SAM" id="MobiDB-lite"/>
    </source>
</evidence>
<keyword evidence="4" id="KW-0804">Transcription</keyword>
<comment type="subcellular location">
    <subcellularLocation>
        <location evidence="1">Nucleus</location>
    </subcellularLocation>
</comment>
<dbReference type="PANTHER" id="PTHR31391:SF101">
    <property type="entry name" value="B3 DOMAIN-CONTAINING PROTEIN OS01G0234100"/>
    <property type="match status" value="1"/>
</dbReference>
<evidence type="ECO:0000256" key="6">
    <source>
        <dbReference type="SAM" id="Coils"/>
    </source>
</evidence>
<evidence type="ECO:0000256" key="3">
    <source>
        <dbReference type="ARBA" id="ARBA00023125"/>
    </source>
</evidence>
<keyword evidence="2" id="KW-0805">Transcription regulation</keyword>
<evidence type="ECO:0000313" key="9">
    <source>
        <dbReference type="Proteomes" id="UP000818029"/>
    </source>
</evidence>
<feature type="region of interest" description="Disordered" evidence="7">
    <location>
        <begin position="1"/>
        <end position="24"/>
    </location>
</feature>
<reference evidence="10" key="2">
    <citation type="submission" date="2025-08" db="UniProtKB">
        <authorList>
            <consortium name="RefSeq"/>
        </authorList>
    </citation>
    <scope>IDENTIFICATION</scope>
</reference>
<keyword evidence="9" id="KW-1185">Reference proteome</keyword>
<feature type="domain" description="TF-B3" evidence="8">
    <location>
        <begin position="141"/>
        <end position="232"/>
    </location>
</feature>
<evidence type="ECO:0000313" key="10">
    <source>
        <dbReference type="RefSeq" id="XP_040972937.1"/>
    </source>
</evidence>
<evidence type="ECO:0000259" key="8">
    <source>
        <dbReference type="PROSITE" id="PS50863"/>
    </source>
</evidence>
<gene>
    <name evidence="10" type="primary">LOC107934122</name>
</gene>
<dbReference type="InterPro" id="IPR015300">
    <property type="entry name" value="DNA-bd_pseudobarrel_sf"/>
</dbReference>
<evidence type="ECO:0000256" key="5">
    <source>
        <dbReference type="ARBA" id="ARBA00023242"/>
    </source>
</evidence>